<evidence type="ECO:0000256" key="1">
    <source>
        <dbReference type="SAM" id="MobiDB-lite"/>
    </source>
</evidence>
<feature type="region of interest" description="Disordered" evidence="1">
    <location>
        <begin position="632"/>
        <end position="778"/>
    </location>
</feature>
<dbReference type="RefSeq" id="XP_031441626.1">
    <property type="nucleotide sequence ID" value="XM_031585766.2"/>
</dbReference>
<protein>
    <submittedName>
        <fullName evidence="4 5">Uncharacterized protein si:ch211-13c6.2 isoform X1</fullName>
    </submittedName>
</protein>
<dbReference type="KEGG" id="char:105892079"/>
<feature type="compositionally biased region" description="Basic and acidic residues" evidence="1">
    <location>
        <begin position="755"/>
        <end position="772"/>
    </location>
</feature>
<feature type="compositionally biased region" description="Basic and acidic residues" evidence="1">
    <location>
        <begin position="427"/>
        <end position="449"/>
    </location>
</feature>
<feature type="compositionally biased region" description="Basic and acidic residues" evidence="1">
    <location>
        <begin position="457"/>
        <end position="484"/>
    </location>
</feature>
<feature type="compositionally biased region" description="Basic and acidic residues" evidence="1">
    <location>
        <begin position="148"/>
        <end position="167"/>
    </location>
</feature>
<feature type="compositionally biased region" description="Basic and acidic residues" evidence="1">
    <location>
        <begin position="573"/>
        <end position="594"/>
    </location>
</feature>
<accession>A0A6P3VJC9</accession>
<keyword evidence="3" id="KW-1185">Reference proteome</keyword>
<evidence type="ECO:0000313" key="5">
    <source>
        <dbReference type="RefSeq" id="XP_031441626.1"/>
    </source>
</evidence>
<dbReference type="PROSITE" id="PS00028">
    <property type="entry name" value="ZINC_FINGER_C2H2_1"/>
    <property type="match status" value="1"/>
</dbReference>
<feature type="compositionally biased region" description="Basic and acidic residues" evidence="1">
    <location>
        <begin position="666"/>
        <end position="709"/>
    </location>
</feature>
<feature type="region of interest" description="Disordered" evidence="1">
    <location>
        <begin position="145"/>
        <end position="541"/>
    </location>
</feature>
<feature type="region of interest" description="Disordered" evidence="1">
    <location>
        <begin position="570"/>
        <end position="600"/>
    </location>
</feature>
<proteinExistence type="predicted"/>
<gene>
    <name evidence="4 5" type="primary">si:ch211-13c6.2</name>
</gene>
<evidence type="ECO:0000313" key="4">
    <source>
        <dbReference type="RefSeq" id="XP_012673761.1"/>
    </source>
</evidence>
<dbReference type="AlphaFoldDB" id="A0A6P3VJC9"/>
<dbReference type="InterPro" id="IPR013087">
    <property type="entry name" value="Znf_C2H2_type"/>
</dbReference>
<sequence>MADIITTEYDDGSVDDFIQCGFCNKSIRGDTQYRIHLTTSQHLKKVETMSPVEIPVWESFVDYLDYLKLDEPIIGLSYLEQMEAQTLGNGEIRLKYKCKLCNLEADLPAMASHVVGRKHRQKFLELQRPDLVTWNKYSINQQGKMVRAKAEVVERQEGRGKPAELPRRQRNSRSNGPQRAKAPPNPRLPNQRQHMGISPQGFPEDPHYQGKHVDDGYYPARTYGSDDGYPEDASVQRNYEDDHFRASFPEGGDYGQRYPKDTRHEESYSEDGIRRRPLTDEPPRHDGDRYEPSFYEDPRAGQEPVDDHSDIPYPEEVHHQRPYGDDHHSDIPYPDRDHPHRHYEDPHTRAYQEEKTASQHPADSLGGRLYSERDPSGHSYTQVDRHQPAHTEVYEQAYHEEGAYDRRVKEHLKKDPYSRSYAEVDSPDWHPKVDTDRRFQGRADSEQYSERGFQPHHSGEDDRRERIFTGSDTKERNRGDEARYDSGMPQSGIERDWVGVRGPPPRANETKRRPYPDFPQHQGATHQEAIPTKKRKSRFSNCTEAERELLQKYQIAQAVSERIVRNPPLKVQKRPESVTSREDYREHYRERGEVEQDPGNVMDVLKDVQIESVEEANFLKNKLCSLLKEFQANKSDRRGDQAPPMDSVDYGQPRREIQERPPTNEYSRHVREMPAVGHAHEDFRQVSPERYDRRSHERERPRSRGEPSRPAEIFDYSRDDFHRGGYQSSPQDSSFRLSEGSRRSYYDNPPEEDPRDFRPHSVRTRYEEDRRNPPSSLDKIASTLLQLVAHK</sequence>
<dbReference type="Proteomes" id="UP000515152">
    <property type="component" value="Chromosome 19"/>
</dbReference>
<evidence type="ECO:0000313" key="3">
    <source>
        <dbReference type="Proteomes" id="UP000515152"/>
    </source>
</evidence>
<dbReference type="OrthoDB" id="5877502at2759"/>
<reference evidence="4 5" key="1">
    <citation type="submission" date="2025-04" db="UniProtKB">
        <authorList>
            <consortium name="RefSeq"/>
        </authorList>
    </citation>
    <scope>IDENTIFICATION</scope>
</reference>
<name>A0A6P3VJC9_CLUHA</name>
<feature type="domain" description="C2H2-type" evidence="2">
    <location>
        <begin position="20"/>
        <end position="42"/>
    </location>
</feature>
<feature type="compositionally biased region" description="Basic and acidic residues" evidence="1">
    <location>
        <begin position="258"/>
        <end position="357"/>
    </location>
</feature>
<feature type="compositionally biased region" description="Basic and acidic residues" evidence="1">
    <location>
        <begin position="383"/>
        <end position="417"/>
    </location>
</feature>
<organism evidence="3 4">
    <name type="scientific">Clupea harengus</name>
    <name type="common">Atlantic herring</name>
    <dbReference type="NCBI Taxonomy" id="7950"/>
    <lineage>
        <taxon>Eukaryota</taxon>
        <taxon>Metazoa</taxon>
        <taxon>Chordata</taxon>
        <taxon>Craniata</taxon>
        <taxon>Vertebrata</taxon>
        <taxon>Euteleostomi</taxon>
        <taxon>Actinopterygii</taxon>
        <taxon>Neopterygii</taxon>
        <taxon>Teleostei</taxon>
        <taxon>Clupei</taxon>
        <taxon>Clupeiformes</taxon>
        <taxon>Clupeoidei</taxon>
        <taxon>Clupeidae</taxon>
        <taxon>Clupea</taxon>
    </lineage>
</organism>
<evidence type="ECO:0000259" key="2">
    <source>
        <dbReference type="PROSITE" id="PS00028"/>
    </source>
</evidence>
<dbReference type="GeneTree" id="ENSGT00940000170761"/>
<dbReference type="GeneID" id="105892079"/>
<feature type="compositionally biased region" description="Basic and acidic residues" evidence="1">
    <location>
        <begin position="204"/>
        <end position="215"/>
    </location>
</feature>
<dbReference type="RefSeq" id="XP_012673761.1">
    <property type="nucleotide sequence ID" value="XM_012818307.3"/>
</dbReference>
<feature type="compositionally biased region" description="Polar residues" evidence="1">
    <location>
        <begin position="726"/>
        <end position="736"/>
    </location>
</feature>